<gene>
    <name evidence="5" type="ORF">FC26_GL000336</name>
</gene>
<dbReference type="GO" id="GO:0009307">
    <property type="term" value="P:DNA restriction-modification system"/>
    <property type="evidence" value="ECO:0007669"/>
    <property type="project" value="InterPro"/>
</dbReference>
<evidence type="ECO:0000313" key="6">
    <source>
        <dbReference type="Proteomes" id="UP000051733"/>
    </source>
</evidence>
<dbReference type="InterPro" id="IPR011335">
    <property type="entry name" value="Restrct_endonuc-II-like"/>
</dbReference>
<keyword evidence="1" id="KW-0378">Hydrolase</keyword>
<keyword evidence="6" id="KW-1185">Reference proteome</keyword>
<reference evidence="5 6" key="1">
    <citation type="journal article" date="2015" name="Genome Announc.">
        <title>Expanding the biotechnology potential of lactobacilli through comparative genomics of 213 strains and associated genera.</title>
        <authorList>
            <person name="Sun Z."/>
            <person name="Harris H.M."/>
            <person name="McCann A."/>
            <person name="Guo C."/>
            <person name="Argimon S."/>
            <person name="Zhang W."/>
            <person name="Yang X."/>
            <person name="Jeffery I.B."/>
            <person name="Cooney J.C."/>
            <person name="Kagawa T.F."/>
            <person name="Liu W."/>
            <person name="Song Y."/>
            <person name="Salvetti E."/>
            <person name="Wrobel A."/>
            <person name="Rasinkangas P."/>
            <person name="Parkhill J."/>
            <person name="Rea M.C."/>
            <person name="O'Sullivan O."/>
            <person name="Ritari J."/>
            <person name="Douillard F.P."/>
            <person name="Paul Ross R."/>
            <person name="Yang R."/>
            <person name="Briner A.E."/>
            <person name="Felis G.E."/>
            <person name="de Vos W.M."/>
            <person name="Barrangou R."/>
            <person name="Klaenhammer T.R."/>
            <person name="Caufield P.W."/>
            <person name="Cui Y."/>
            <person name="Zhang H."/>
            <person name="O'Toole P.W."/>
        </authorList>
    </citation>
    <scope>NUCLEOTIDE SEQUENCE [LARGE SCALE GENOMIC DNA]</scope>
    <source>
        <strain evidence="5 6">DSM 20634</strain>
    </source>
</reference>
<dbReference type="Pfam" id="PF14338">
    <property type="entry name" value="Mrr_N"/>
    <property type="match status" value="1"/>
</dbReference>
<dbReference type="AlphaFoldDB" id="A0A0R2A5X2"/>
<dbReference type="InterPro" id="IPR052906">
    <property type="entry name" value="Type_IV_Methyl-Rstrct_Enzyme"/>
</dbReference>
<dbReference type="EMBL" id="AYYY01000061">
    <property type="protein sequence ID" value="KRM60852.1"/>
    <property type="molecule type" value="Genomic_DNA"/>
</dbReference>
<dbReference type="InterPro" id="IPR007560">
    <property type="entry name" value="Restrct_endonuc_IV_Mrr"/>
</dbReference>
<feature type="region of interest" description="Disordered" evidence="2">
    <location>
        <begin position="123"/>
        <end position="146"/>
    </location>
</feature>
<dbReference type="STRING" id="1423813.FC26_GL000336"/>
<dbReference type="RefSeq" id="WP_057780137.1">
    <property type="nucleotide sequence ID" value="NZ_AYYY01000061.1"/>
</dbReference>
<dbReference type="PANTHER" id="PTHR30015">
    <property type="entry name" value="MRR RESTRICTION SYSTEM PROTEIN"/>
    <property type="match status" value="1"/>
</dbReference>
<evidence type="ECO:0000259" key="4">
    <source>
        <dbReference type="Pfam" id="PF14338"/>
    </source>
</evidence>
<feature type="domain" description="Restriction endonuclease type IV Mrr" evidence="3">
    <location>
        <begin position="159"/>
        <end position="276"/>
    </location>
</feature>
<dbReference type="InterPro" id="IPR011856">
    <property type="entry name" value="tRNA_endonuc-like_dom_sf"/>
</dbReference>
<comment type="caution">
    <text evidence="5">The sequence shown here is derived from an EMBL/GenBank/DDBJ whole genome shotgun (WGS) entry which is preliminary data.</text>
</comment>
<dbReference type="PANTHER" id="PTHR30015:SF7">
    <property type="entry name" value="TYPE IV METHYL-DIRECTED RESTRICTION ENZYME ECOKMRR"/>
    <property type="match status" value="1"/>
</dbReference>
<feature type="domain" description="Restriction system protein Mrr-like N-terminal" evidence="4">
    <location>
        <begin position="16"/>
        <end position="102"/>
    </location>
</feature>
<evidence type="ECO:0000313" key="5">
    <source>
        <dbReference type="EMBL" id="KRM60852.1"/>
    </source>
</evidence>
<dbReference type="Gene3D" id="3.40.1350.10">
    <property type="match status" value="1"/>
</dbReference>
<dbReference type="GO" id="GO:0015666">
    <property type="term" value="F:restriction endodeoxyribonuclease activity"/>
    <property type="evidence" value="ECO:0007669"/>
    <property type="project" value="TreeGrafter"/>
</dbReference>
<accession>A0A0R2A5X2</accession>
<dbReference type="Pfam" id="PF04471">
    <property type="entry name" value="Mrr_cat"/>
    <property type="match status" value="1"/>
</dbReference>
<dbReference type="InterPro" id="IPR025745">
    <property type="entry name" value="Mrr-like_N_dom"/>
</dbReference>
<sequence>MTNFQDLSKIDQENFLMSKIIKALRKLGGKSFTKELSDEVVDATEEIPEEYAKLLITSKKGNEYHPFAYTFNFAVKYLLLAGFLKRPIRGTVELTEKGRTCLLDEFDPDEQVRKFADPHWRRPRKRELTDPKSGVDGADSDDEDNQVNNWKDQLAIALSNFTPAKFELFARALVKNMGVTLDESIGVSLTGDGGLDGFGYLTTDDFRTARVAIQAKRWQGLVSSPEIDKFRGAMDKYNAEYGVFITTSDFTRDAIKASRVGTRVITLINGDKIADLVAKYQIYTHPVTTYVLEDYYNNEQ</sequence>
<evidence type="ECO:0000256" key="2">
    <source>
        <dbReference type="SAM" id="MobiDB-lite"/>
    </source>
</evidence>
<proteinExistence type="predicted"/>
<evidence type="ECO:0000259" key="3">
    <source>
        <dbReference type="Pfam" id="PF04471"/>
    </source>
</evidence>
<dbReference type="Proteomes" id="UP000051733">
    <property type="component" value="Unassembled WGS sequence"/>
</dbReference>
<organism evidence="5 6">
    <name type="scientific">Paucilactobacillus vaccinostercus DSM 20634</name>
    <dbReference type="NCBI Taxonomy" id="1423813"/>
    <lineage>
        <taxon>Bacteria</taxon>
        <taxon>Bacillati</taxon>
        <taxon>Bacillota</taxon>
        <taxon>Bacilli</taxon>
        <taxon>Lactobacillales</taxon>
        <taxon>Lactobacillaceae</taxon>
        <taxon>Paucilactobacillus</taxon>
    </lineage>
</organism>
<dbReference type="PATRIC" id="fig|1423813.3.peg.344"/>
<evidence type="ECO:0000256" key="1">
    <source>
        <dbReference type="ARBA" id="ARBA00022801"/>
    </source>
</evidence>
<name>A0A0R2A5X2_9LACO</name>
<dbReference type="SUPFAM" id="SSF52980">
    <property type="entry name" value="Restriction endonuclease-like"/>
    <property type="match status" value="1"/>
</dbReference>
<dbReference type="OrthoDB" id="9803736at2"/>
<protein>
    <submittedName>
        <fullName evidence="5">Mrr restriction system protein</fullName>
    </submittedName>
</protein>
<dbReference type="GO" id="GO:0003677">
    <property type="term" value="F:DNA binding"/>
    <property type="evidence" value="ECO:0007669"/>
    <property type="project" value="InterPro"/>
</dbReference>